<dbReference type="NCBIfam" id="TIGR04321">
    <property type="entry name" value="spiroSPASM"/>
    <property type="match status" value="1"/>
</dbReference>
<dbReference type="InterPro" id="IPR058240">
    <property type="entry name" value="rSAM_sf"/>
</dbReference>
<keyword evidence="2" id="KW-0949">S-adenosyl-L-methionine</keyword>
<dbReference type="Proteomes" id="UP000231962">
    <property type="component" value="Unassembled WGS sequence"/>
</dbReference>
<evidence type="ECO:0000313" key="7">
    <source>
        <dbReference type="EMBL" id="PJZ69171.1"/>
    </source>
</evidence>
<keyword evidence="5" id="KW-0411">Iron-sulfur</keyword>
<organism evidence="8 10">
    <name type="scientific">Leptospira perolatii</name>
    <dbReference type="NCBI Taxonomy" id="2023191"/>
    <lineage>
        <taxon>Bacteria</taxon>
        <taxon>Pseudomonadati</taxon>
        <taxon>Spirochaetota</taxon>
        <taxon>Spirochaetia</taxon>
        <taxon>Leptospirales</taxon>
        <taxon>Leptospiraceae</taxon>
        <taxon>Leptospira</taxon>
    </lineage>
</organism>
<dbReference type="Gene3D" id="3.20.20.70">
    <property type="entry name" value="Aldolase class I"/>
    <property type="match status" value="1"/>
</dbReference>
<evidence type="ECO:0000256" key="3">
    <source>
        <dbReference type="ARBA" id="ARBA00022723"/>
    </source>
</evidence>
<dbReference type="GO" id="GO:0003824">
    <property type="term" value="F:catalytic activity"/>
    <property type="evidence" value="ECO:0007669"/>
    <property type="project" value="InterPro"/>
</dbReference>
<dbReference type="AlphaFoldDB" id="A0A2M9ZM49"/>
<evidence type="ECO:0000256" key="4">
    <source>
        <dbReference type="ARBA" id="ARBA00023004"/>
    </source>
</evidence>
<dbReference type="Pfam" id="PF04055">
    <property type="entry name" value="Radical_SAM"/>
    <property type="match status" value="1"/>
</dbReference>
<dbReference type="InterPro" id="IPR023885">
    <property type="entry name" value="4Fe4S-binding_SPASM_dom"/>
</dbReference>
<dbReference type="InterPro" id="IPR050377">
    <property type="entry name" value="Radical_SAM_PqqE_MftC-like"/>
</dbReference>
<dbReference type="InterPro" id="IPR013785">
    <property type="entry name" value="Aldolase_TIM"/>
</dbReference>
<gene>
    <name evidence="7" type="ORF">CH360_12910</name>
    <name evidence="8" type="ORF">CH373_11355</name>
</gene>
<evidence type="ECO:0000256" key="2">
    <source>
        <dbReference type="ARBA" id="ARBA00022691"/>
    </source>
</evidence>
<dbReference type="CDD" id="cd01335">
    <property type="entry name" value="Radical_SAM"/>
    <property type="match status" value="1"/>
</dbReference>
<evidence type="ECO:0000256" key="1">
    <source>
        <dbReference type="ARBA" id="ARBA00001966"/>
    </source>
</evidence>
<keyword evidence="4" id="KW-0408">Iron</keyword>
<dbReference type="GO" id="GO:0046872">
    <property type="term" value="F:metal ion binding"/>
    <property type="evidence" value="ECO:0007669"/>
    <property type="project" value="UniProtKB-KW"/>
</dbReference>
<evidence type="ECO:0000313" key="8">
    <source>
        <dbReference type="EMBL" id="PJZ73085.1"/>
    </source>
</evidence>
<dbReference type="PANTHER" id="PTHR11228">
    <property type="entry name" value="RADICAL SAM DOMAIN PROTEIN"/>
    <property type="match status" value="1"/>
</dbReference>
<evidence type="ECO:0000313" key="10">
    <source>
        <dbReference type="Proteomes" id="UP000231990"/>
    </source>
</evidence>
<dbReference type="PROSITE" id="PS51918">
    <property type="entry name" value="RADICAL_SAM"/>
    <property type="match status" value="1"/>
</dbReference>
<evidence type="ECO:0000313" key="9">
    <source>
        <dbReference type="Proteomes" id="UP000231962"/>
    </source>
</evidence>
<dbReference type="CDD" id="cd21109">
    <property type="entry name" value="SPASM"/>
    <property type="match status" value="1"/>
</dbReference>
<evidence type="ECO:0000256" key="5">
    <source>
        <dbReference type="ARBA" id="ARBA00023014"/>
    </source>
</evidence>
<dbReference type="SFLD" id="SFLDS00029">
    <property type="entry name" value="Radical_SAM"/>
    <property type="match status" value="1"/>
</dbReference>
<dbReference type="EMBL" id="NPDY01000012">
    <property type="protein sequence ID" value="PJZ69171.1"/>
    <property type="molecule type" value="Genomic_DNA"/>
</dbReference>
<name>A0A2M9ZM49_9LEPT</name>
<dbReference type="Pfam" id="PF13186">
    <property type="entry name" value="SPASM"/>
    <property type="match status" value="1"/>
</dbReference>
<dbReference type="SUPFAM" id="SSF102114">
    <property type="entry name" value="Radical SAM enzymes"/>
    <property type="match status" value="1"/>
</dbReference>
<dbReference type="PANTHER" id="PTHR11228:SF7">
    <property type="entry name" value="PQQA PEPTIDE CYCLASE"/>
    <property type="match status" value="1"/>
</dbReference>
<dbReference type="EMBL" id="NPDZ01000006">
    <property type="protein sequence ID" value="PJZ73085.1"/>
    <property type="molecule type" value="Genomic_DNA"/>
</dbReference>
<proteinExistence type="predicted"/>
<dbReference type="Proteomes" id="UP000231990">
    <property type="component" value="Unassembled WGS sequence"/>
</dbReference>
<protein>
    <submittedName>
        <fullName evidence="8">Spiro-SPASM protein</fullName>
    </submittedName>
</protein>
<keyword evidence="9" id="KW-1185">Reference proteome</keyword>
<evidence type="ECO:0000259" key="6">
    <source>
        <dbReference type="PROSITE" id="PS51918"/>
    </source>
</evidence>
<feature type="domain" description="Radical SAM core" evidence="6">
    <location>
        <begin position="234"/>
        <end position="459"/>
    </location>
</feature>
<dbReference type="InterPro" id="IPR007197">
    <property type="entry name" value="rSAM"/>
</dbReference>
<comment type="cofactor">
    <cofactor evidence="1">
        <name>[4Fe-4S] cluster</name>
        <dbReference type="ChEBI" id="CHEBI:49883"/>
    </cofactor>
</comment>
<keyword evidence="3" id="KW-0479">Metal-binding</keyword>
<accession>A0A2M9ZM49</accession>
<dbReference type="RefSeq" id="WP_100714459.1">
    <property type="nucleotide sequence ID" value="NZ_NPDY01000012.1"/>
</dbReference>
<comment type="caution">
    <text evidence="8">The sequence shown here is derived from an EMBL/GenBank/DDBJ whole genome shotgun (WGS) entry which is preliminary data.</text>
</comment>
<dbReference type="OrthoDB" id="335556at2"/>
<dbReference type="InterPro" id="IPR027608">
    <property type="entry name" value="Spiro_SPASM"/>
</dbReference>
<sequence length="525" mass="59779">MKYPPQAIAYYFSDAHKKQFAAIAESELLFLFKENLKRSSQVVTGVPIYSNDLSLTGDLIQKITSASKEFGYSSFQLAESESELDFFRKIASKLPPSKTGDTDWDEVSIVVFDGIFPLLDISCTKSILERHDKFLSQYSYSENLPPGIVPRILTREFIVSLPSQYAGTTHDFLSKNINHYDTEIFYQAPDLRQWRLDFSLSSHRSFRLSQDLLKEKDSLVYSDILPLLLSKPSLFRSAPSYLEIEVFKGCEYECIFCPRQFADRKNDGTSLKPETLSRLLDQMDSAFRSEFSICFGGLGEPLLHPNLDKLIKITLDSPFLKEFYLETALYGNIDTLTKAFAGRSESDFRKTNIIVNLTTRNPKTYARLYGKDNLSEILTNLEKLSSVLPKSSIHLQFIKMKEIEEELDQWYEIAQKEGYGIILQKHNSYAGRMQDKRAADLTPVVREFCWHLARDIYMTSEGEISVCKQLPGGKDKKEILGNINAESLASVWAKGQNSFSNSANGKHEAIPAPCLSCDEWYTFNA</sequence>
<reference evidence="9 10" key="1">
    <citation type="submission" date="2017-07" db="EMBL/GenBank/DDBJ databases">
        <title>Leptospira spp. isolated from tropical soils.</title>
        <authorList>
            <person name="Thibeaux R."/>
            <person name="Iraola G."/>
            <person name="Ferres I."/>
            <person name="Bierque E."/>
            <person name="Girault D."/>
            <person name="Soupe-Gilbert M.-E."/>
            <person name="Picardeau M."/>
            <person name="Goarant C."/>
        </authorList>
    </citation>
    <scope>NUCLEOTIDE SEQUENCE [LARGE SCALE GENOMIC DNA]</scope>
    <source>
        <strain evidence="8 10">FH1-B-B1</strain>
        <strain evidence="7 9">FH1-B-C1</strain>
    </source>
</reference>
<dbReference type="GO" id="GO:0051536">
    <property type="term" value="F:iron-sulfur cluster binding"/>
    <property type="evidence" value="ECO:0007669"/>
    <property type="project" value="UniProtKB-KW"/>
</dbReference>